<comment type="caution">
    <text evidence="1">The sequence shown here is derived from an EMBL/GenBank/DDBJ whole genome shotgun (WGS) entry which is preliminary data.</text>
</comment>
<organism evidence="1">
    <name type="scientific">marine sediment metagenome</name>
    <dbReference type="NCBI Taxonomy" id="412755"/>
    <lineage>
        <taxon>unclassified sequences</taxon>
        <taxon>metagenomes</taxon>
        <taxon>ecological metagenomes</taxon>
    </lineage>
</organism>
<name>X1I472_9ZZZZ</name>
<dbReference type="EMBL" id="BARU01016771">
    <property type="protein sequence ID" value="GAH52363.1"/>
    <property type="molecule type" value="Genomic_DNA"/>
</dbReference>
<accession>X1I472</accession>
<gene>
    <name evidence="1" type="ORF">S03H2_27855</name>
</gene>
<proteinExistence type="predicted"/>
<sequence>MSINFLYITYDFPPKGMQSGIRALEISKRLVKKKHCPIILTTKIEKNNLLNHSLIHEIPYSLNIHRTPFFELLIYKIIVLNN</sequence>
<evidence type="ECO:0000313" key="1">
    <source>
        <dbReference type="EMBL" id="GAH52363.1"/>
    </source>
</evidence>
<dbReference type="AlphaFoldDB" id="X1I472"/>
<evidence type="ECO:0008006" key="2">
    <source>
        <dbReference type="Google" id="ProtNLM"/>
    </source>
</evidence>
<protein>
    <recommendedName>
        <fullName evidence="2">Glycosyltransferase subfamily 4-like N-terminal domain-containing protein</fullName>
    </recommendedName>
</protein>
<reference evidence="1" key="1">
    <citation type="journal article" date="2014" name="Front. Microbiol.">
        <title>High frequency of phylogenetically diverse reductive dehalogenase-homologous genes in deep subseafloor sedimentary metagenomes.</title>
        <authorList>
            <person name="Kawai M."/>
            <person name="Futagami T."/>
            <person name="Toyoda A."/>
            <person name="Takaki Y."/>
            <person name="Nishi S."/>
            <person name="Hori S."/>
            <person name="Arai W."/>
            <person name="Tsubouchi T."/>
            <person name="Morono Y."/>
            <person name="Uchiyama I."/>
            <person name="Ito T."/>
            <person name="Fujiyama A."/>
            <person name="Inagaki F."/>
            <person name="Takami H."/>
        </authorList>
    </citation>
    <scope>NUCLEOTIDE SEQUENCE</scope>
    <source>
        <strain evidence="1">Expedition CK06-06</strain>
    </source>
</reference>